<dbReference type="PROSITE" id="PS51379">
    <property type="entry name" value="4FE4S_FER_2"/>
    <property type="match status" value="2"/>
</dbReference>
<dbReference type="InterPro" id="IPR040074">
    <property type="entry name" value="BssD/PflA/YjjW"/>
</dbReference>
<keyword evidence="6" id="KW-0479">Metal-binding</keyword>
<dbReference type="InterPro" id="IPR012839">
    <property type="entry name" value="Organic_radical_activase"/>
</dbReference>
<comment type="similarity">
    <text evidence="2">Belongs to the organic radical-activating enzymes family.</text>
</comment>
<protein>
    <submittedName>
        <fullName evidence="12">Glycerol dehydratase, cobalamin-independent, small subunit</fullName>
    </submittedName>
</protein>
<dbReference type="InterPro" id="IPR013785">
    <property type="entry name" value="Aldolase_TIM"/>
</dbReference>
<dbReference type="Pfam" id="PF00037">
    <property type="entry name" value="Fer4"/>
    <property type="match status" value="1"/>
</dbReference>
<dbReference type="AlphaFoldDB" id="A0A1W2CAJ8"/>
<keyword evidence="4" id="KW-0004">4Fe-4S</keyword>
<accession>A0A1W2CAJ8</accession>
<organism evidence="12 13">
    <name type="scientific">Desulfocicer vacuolatum DSM 3385</name>
    <dbReference type="NCBI Taxonomy" id="1121400"/>
    <lineage>
        <taxon>Bacteria</taxon>
        <taxon>Pseudomonadati</taxon>
        <taxon>Thermodesulfobacteriota</taxon>
        <taxon>Desulfobacteria</taxon>
        <taxon>Desulfobacterales</taxon>
        <taxon>Desulfobacteraceae</taxon>
        <taxon>Desulfocicer</taxon>
    </lineage>
</organism>
<evidence type="ECO:0000256" key="7">
    <source>
        <dbReference type="ARBA" id="ARBA00023002"/>
    </source>
</evidence>
<keyword evidence="5" id="KW-0949">S-adenosyl-L-methionine</keyword>
<dbReference type="STRING" id="1121400.SAMN02746065_11164"/>
<evidence type="ECO:0000259" key="11">
    <source>
        <dbReference type="PROSITE" id="PS51918"/>
    </source>
</evidence>
<dbReference type="InterPro" id="IPR001989">
    <property type="entry name" value="Radical_activat_CS"/>
</dbReference>
<keyword evidence="8" id="KW-0408">Iron</keyword>
<dbReference type="PANTHER" id="PTHR30352">
    <property type="entry name" value="PYRUVATE FORMATE-LYASE-ACTIVATING ENZYME"/>
    <property type="match status" value="1"/>
</dbReference>
<evidence type="ECO:0000256" key="5">
    <source>
        <dbReference type="ARBA" id="ARBA00022691"/>
    </source>
</evidence>
<comment type="subunit">
    <text evidence="3">Monomer.</text>
</comment>
<sequence>MTPNTVLNIQKFCIHDGPGIRTVVFLKGCTLACQWCANPVSQNPMPEPLFFYDRCRSCGQCSRVCSAIAFNGEVPQIDRSLCIGCGECTKQCPSGAMEMAGAVMTPDQVMETVEQDIVFYRNSGGGVTLSGGEPLMQPGFTKEILKRCRDLGIHTAVETAGCLPWDNFEKVIPHTDLFLYDVKHLDDKKHVRGTGQKSNKILKNLKKLCLADKQIILRIPVIPGFNDSETHIGRLAQFCRTLARGIEHVELLPYHNLGAHKYNLLEKQYELNRLAPPDNQHMLKLAAIMEKEIKQAGLFCRVVSGTV</sequence>
<dbReference type="Gene3D" id="3.20.20.70">
    <property type="entry name" value="Aldolase class I"/>
    <property type="match status" value="1"/>
</dbReference>
<dbReference type="Gene3D" id="3.30.70.20">
    <property type="match status" value="1"/>
</dbReference>
<evidence type="ECO:0000256" key="3">
    <source>
        <dbReference type="ARBA" id="ARBA00011245"/>
    </source>
</evidence>
<dbReference type="InterPro" id="IPR058240">
    <property type="entry name" value="rSAM_sf"/>
</dbReference>
<feature type="domain" description="4Fe-4S ferredoxin-type" evidence="10">
    <location>
        <begin position="46"/>
        <end position="71"/>
    </location>
</feature>
<dbReference type="Pfam" id="PF04055">
    <property type="entry name" value="Radical_SAM"/>
    <property type="match status" value="1"/>
</dbReference>
<dbReference type="SUPFAM" id="SSF102114">
    <property type="entry name" value="Radical SAM enzymes"/>
    <property type="match status" value="1"/>
</dbReference>
<dbReference type="GO" id="GO:0016491">
    <property type="term" value="F:oxidoreductase activity"/>
    <property type="evidence" value="ECO:0007669"/>
    <property type="project" value="UniProtKB-KW"/>
</dbReference>
<evidence type="ECO:0000256" key="9">
    <source>
        <dbReference type="ARBA" id="ARBA00023014"/>
    </source>
</evidence>
<keyword evidence="13" id="KW-1185">Reference proteome</keyword>
<evidence type="ECO:0000256" key="8">
    <source>
        <dbReference type="ARBA" id="ARBA00023004"/>
    </source>
</evidence>
<feature type="domain" description="Radical SAM core" evidence="11">
    <location>
        <begin position="15"/>
        <end position="292"/>
    </location>
</feature>
<dbReference type="PROSITE" id="PS00198">
    <property type="entry name" value="4FE4S_FER_1"/>
    <property type="match status" value="1"/>
</dbReference>
<dbReference type="PIRSF" id="PIRSF000371">
    <property type="entry name" value="PFL_act_enz"/>
    <property type="match status" value="1"/>
</dbReference>
<reference evidence="12 13" key="1">
    <citation type="submission" date="2017-04" db="EMBL/GenBank/DDBJ databases">
        <authorList>
            <person name="Afonso C.L."/>
            <person name="Miller P.J."/>
            <person name="Scott M.A."/>
            <person name="Spackman E."/>
            <person name="Goraichik I."/>
            <person name="Dimitrov K.M."/>
            <person name="Suarez D.L."/>
            <person name="Swayne D.E."/>
        </authorList>
    </citation>
    <scope>NUCLEOTIDE SEQUENCE [LARGE SCALE GENOMIC DNA]</scope>
    <source>
        <strain evidence="12 13">DSM 3385</strain>
    </source>
</reference>
<evidence type="ECO:0000259" key="10">
    <source>
        <dbReference type="PROSITE" id="PS51379"/>
    </source>
</evidence>
<evidence type="ECO:0000313" key="12">
    <source>
        <dbReference type="EMBL" id="SMC82307.1"/>
    </source>
</evidence>
<proteinExistence type="inferred from homology"/>
<dbReference type="SUPFAM" id="SSF54862">
    <property type="entry name" value="4Fe-4S ferredoxins"/>
    <property type="match status" value="1"/>
</dbReference>
<dbReference type="SFLD" id="SFLDS00029">
    <property type="entry name" value="Radical_SAM"/>
    <property type="match status" value="1"/>
</dbReference>
<comment type="cofactor">
    <cofactor evidence="1">
        <name>[4Fe-4S] cluster</name>
        <dbReference type="ChEBI" id="CHEBI:49883"/>
    </cofactor>
</comment>
<gene>
    <name evidence="12" type="ORF">SAMN02746065_11164</name>
</gene>
<dbReference type="GO" id="GO:0046872">
    <property type="term" value="F:metal ion binding"/>
    <property type="evidence" value="ECO:0007669"/>
    <property type="project" value="UniProtKB-KW"/>
</dbReference>
<evidence type="ECO:0000313" key="13">
    <source>
        <dbReference type="Proteomes" id="UP000192418"/>
    </source>
</evidence>
<dbReference type="PROSITE" id="PS01087">
    <property type="entry name" value="RADICAL_ACTIVATING"/>
    <property type="match status" value="1"/>
</dbReference>
<dbReference type="SFLD" id="SFLDG01066">
    <property type="entry name" value="organic_radical-activating_enz"/>
    <property type="match status" value="1"/>
</dbReference>
<feature type="domain" description="4Fe-4S ferredoxin-type" evidence="10">
    <location>
        <begin position="73"/>
        <end position="102"/>
    </location>
</feature>
<dbReference type="EMBL" id="FWXY01000011">
    <property type="protein sequence ID" value="SMC82307.1"/>
    <property type="molecule type" value="Genomic_DNA"/>
</dbReference>
<dbReference type="GO" id="GO:0051539">
    <property type="term" value="F:4 iron, 4 sulfur cluster binding"/>
    <property type="evidence" value="ECO:0007669"/>
    <property type="project" value="UniProtKB-KW"/>
</dbReference>
<dbReference type="PANTHER" id="PTHR30352:SF4">
    <property type="entry name" value="PYRUVATE FORMATE-LYASE 2-ACTIVATING ENZYME"/>
    <property type="match status" value="1"/>
</dbReference>
<dbReference type="SFLD" id="SFLDG01118">
    <property type="entry name" value="activating_enzymes__group_2"/>
    <property type="match status" value="1"/>
</dbReference>
<dbReference type="PROSITE" id="PS51918">
    <property type="entry name" value="RADICAL_SAM"/>
    <property type="match status" value="1"/>
</dbReference>
<evidence type="ECO:0000256" key="2">
    <source>
        <dbReference type="ARBA" id="ARBA00009777"/>
    </source>
</evidence>
<dbReference type="InterPro" id="IPR007197">
    <property type="entry name" value="rSAM"/>
</dbReference>
<dbReference type="InterPro" id="IPR017896">
    <property type="entry name" value="4Fe4S_Fe-S-bd"/>
</dbReference>
<dbReference type="CDD" id="cd01335">
    <property type="entry name" value="Radical_SAM"/>
    <property type="match status" value="1"/>
</dbReference>
<dbReference type="InterPro" id="IPR017900">
    <property type="entry name" value="4Fe4S_Fe_S_CS"/>
</dbReference>
<evidence type="ECO:0000256" key="4">
    <source>
        <dbReference type="ARBA" id="ARBA00022485"/>
    </source>
</evidence>
<evidence type="ECO:0000256" key="1">
    <source>
        <dbReference type="ARBA" id="ARBA00001966"/>
    </source>
</evidence>
<keyword evidence="7" id="KW-0560">Oxidoreductase</keyword>
<dbReference type="RefSeq" id="WP_170923798.1">
    <property type="nucleotide sequence ID" value="NZ_FWXY01000011.1"/>
</dbReference>
<name>A0A1W2CAJ8_9BACT</name>
<evidence type="ECO:0000256" key="6">
    <source>
        <dbReference type="ARBA" id="ARBA00022723"/>
    </source>
</evidence>
<dbReference type="NCBIfam" id="TIGR02494">
    <property type="entry name" value="PFLE_PFLC"/>
    <property type="match status" value="1"/>
</dbReference>
<keyword evidence="9" id="KW-0411">Iron-sulfur</keyword>
<dbReference type="InterPro" id="IPR034457">
    <property type="entry name" value="Organic_radical-activating"/>
</dbReference>
<dbReference type="Proteomes" id="UP000192418">
    <property type="component" value="Unassembled WGS sequence"/>
</dbReference>